<dbReference type="AlphaFoldDB" id="A0AB34IIB7"/>
<evidence type="ECO:0000313" key="2">
    <source>
        <dbReference type="Proteomes" id="UP001515480"/>
    </source>
</evidence>
<accession>A0AB34IIB7</accession>
<dbReference type="Proteomes" id="UP001515480">
    <property type="component" value="Unassembled WGS sequence"/>
</dbReference>
<comment type="caution">
    <text evidence="1">The sequence shown here is derived from an EMBL/GenBank/DDBJ whole genome shotgun (WGS) entry which is preliminary data.</text>
</comment>
<reference evidence="1 2" key="1">
    <citation type="journal article" date="2024" name="Science">
        <title>Giant polyketide synthase enzymes in the biosynthesis of giant marine polyether toxins.</title>
        <authorList>
            <person name="Fallon T.R."/>
            <person name="Shende V.V."/>
            <person name="Wierzbicki I.H."/>
            <person name="Pendleton A.L."/>
            <person name="Watervoot N.F."/>
            <person name="Auber R.P."/>
            <person name="Gonzalez D.J."/>
            <person name="Wisecaver J.H."/>
            <person name="Moore B.S."/>
        </authorList>
    </citation>
    <scope>NUCLEOTIDE SEQUENCE [LARGE SCALE GENOMIC DNA]</scope>
    <source>
        <strain evidence="1 2">12B1</strain>
    </source>
</reference>
<gene>
    <name evidence="1" type="ORF">AB1Y20_013463</name>
</gene>
<sequence length="305" mass="34844">MADISQARPPSSNPPSARSLGPLCISFPPPPPQPLCLAISKWRHLSFSSCRASLLPCYRTIRHSFIRSFSIRSLCPPSLFFPSHASHFPLLLDFSLVAFRRPPPPPFALDAEGSIAPDPARVVRRAPTLPRAPPQFYDESLEQEQLRAKVQQEERDIDGPTRQARRAYEKAKIANDIEAQKRHLEHVKYEEALEMLAQRQISAIDIAKYYNDQLEQEQLRSKVQQEERDIDGPTRQARREYEKAKIANDVEAQKRHLEHIKYEEALEMLAKNDVSPIKLAKYYSDELDKQIDRAQALEAAGKTES</sequence>
<name>A0AB34IIB7_PRYPA</name>
<dbReference type="EMBL" id="JBGBPQ010000026">
    <property type="protein sequence ID" value="KAL1498942.1"/>
    <property type="molecule type" value="Genomic_DNA"/>
</dbReference>
<protein>
    <submittedName>
        <fullName evidence="1">Uncharacterized protein</fullName>
    </submittedName>
</protein>
<evidence type="ECO:0000313" key="1">
    <source>
        <dbReference type="EMBL" id="KAL1498942.1"/>
    </source>
</evidence>
<proteinExistence type="predicted"/>
<organism evidence="1 2">
    <name type="scientific">Prymnesium parvum</name>
    <name type="common">Toxic golden alga</name>
    <dbReference type="NCBI Taxonomy" id="97485"/>
    <lineage>
        <taxon>Eukaryota</taxon>
        <taxon>Haptista</taxon>
        <taxon>Haptophyta</taxon>
        <taxon>Prymnesiophyceae</taxon>
        <taxon>Prymnesiales</taxon>
        <taxon>Prymnesiaceae</taxon>
        <taxon>Prymnesium</taxon>
    </lineage>
</organism>
<keyword evidence="2" id="KW-1185">Reference proteome</keyword>